<comment type="caution">
    <text evidence="1">The sequence shown here is derived from an EMBL/GenBank/DDBJ whole genome shotgun (WGS) entry which is preliminary data.</text>
</comment>
<dbReference type="Gene3D" id="1.10.510.10">
    <property type="entry name" value="Transferase(Phosphotransferase) domain 1"/>
    <property type="match status" value="1"/>
</dbReference>
<dbReference type="Proteomes" id="UP000821853">
    <property type="component" value="Chromosome 10"/>
</dbReference>
<sequence>MRRIDAHLFESVTQALQVVGQSRDHASLEPLLIILPFLLSVALTRFCPLGRRASLSTASSRSRTSCCGSFSFHHLQEARVARSDSDYAIRTRGRRTLRSYGVDQRPGMVDIPSVEFPALKAEQRFEAVSPASAADATRRELVAVVTIQYWFRNVFRPKFHAKPQRSLQDAHWETVDIDDSLHSEAVNIDNCAEAAGDQGESSSSGTWCSDDDENDINGISTPVTLTDAGPGTVDGNHLSYGCSVIRGNTEVISEDFATALHEAAENVCQGDSDAYLSAGPAVSATKALHADSEYEPSDVDNSALSEETTYITLPQPNPSAVALIQHFAELHRVDPDATFPSTPPPPPSARKVFGELLDFCGQEDAITFTTLLQELGVDGCLKLRETRQSEIFRVCGVRGVAVLKVVHCGYIVRHLPCLLNEVVVGTVDGMNHRIHFSGERELFQPYAVLYMSFAGLPLPKVKFENALQLRSVVQQVALTLAAAEVVLEFEHRALTLHHVLVKEAEERVDEFRLLSSSVYVNLHGIMASIVDFAASRMRADIGMHPLCSFHMVSDV</sequence>
<proteinExistence type="predicted"/>
<accession>A0A9J6FM37</accession>
<reference evidence="1 2" key="1">
    <citation type="journal article" date="2020" name="Cell">
        <title>Large-Scale Comparative Analyses of Tick Genomes Elucidate Their Genetic Diversity and Vector Capacities.</title>
        <authorList>
            <consortium name="Tick Genome and Microbiome Consortium (TIGMIC)"/>
            <person name="Jia N."/>
            <person name="Wang J."/>
            <person name="Shi W."/>
            <person name="Du L."/>
            <person name="Sun Y."/>
            <person name="Zhan W."/>
            <person name="Jiang J.F."/>
            <person name="Wang Q."/>
            <person name="Zhang B."/>
            <person name="Ji P."/>
            <person name="Bell-Sakyi L."/>
            <person name="Cui X.M."/>
            <person name="Yuan T.T."/>
            <person name="Jiang B.G."/>
            <person name="Yang W.F."/>
            <person name="Lam T.T."/>
            <person name="Chang Q.C."/>
            <person name="Ding S.J."/>
            <person name="Wang X.J."/>
            <person name="Zhu J.G."/>
            <person name="Ruan X.D."/>
            <person name="Zhao L."/>
            <person name="Wei J.T."/>
            <person name="Ye R.Z."/>
            <person name="Que T.C."/>
            <person name="Du C.H."/>
            <person name="Zhou Y.H."/>
            <person name="Cheng J.X."/>
            <person name="Dai P.F."/>
            <person name="Guo W.B."/>
            <person name="Han X.H."/>
            <person name="Huang E.J."/>
            <person name="Li L.F."/>
            <person name="Wei W."/>
            <person name="Gao Y.C."/>
            <person name="Liu J.Z."/>
            <person name="Shao H.Z."/>
            <person name="Wang X."/>
            <person name="Wang C.C."/>
            <person name="Yang T.C."/>
            <person name="Huo Q.B."/>
            <person name="Li W."/>
            <person name="Chen H.Y."/>
            <person name="Chen S.E."/>
            <person name="Zhou L.G."/>
            <person name="Ni X.B."/>
            <person name="Tian J.H."/>
            <person name="Sheng Y."/>
            <person name="Liu T."/>
            <person name="Pan Y.S."/>
            <person name="Xia L.Y."/>
            <person name="Li J."/>
            <person name="Zhao F."/>
            <person name="Cao W.C."/>
        </authorList>
    </citation>
    <scope>NUCLEOTIDE SEQUENCE [LARGE SCALE GENOMIC DNA]</scope>
    <source>
        <strain evidence="1">HaeL-2018</strain>
    </source>
</reference>
<dbReference type="Pfam" id="PF12330">
    <property type="entry name" value="Haspin_kinase"/>
    <property type="match status" value="1"/>
</dbReference>
<dbReference type="PANTHER" id="PTHR24419:SF18">
    <property type="entry name" value="SERINE_THREONINE-PROTEIN KINASE HASPIN"/>
    <property type="match status" value="1"/>
</dbReference>
<gene>
    <name evidence="1" type="ORF">HPB48_011215</name>
</gene>
<name>A0A9J6FM37_HAELO</name>
<evidence type="ECO:0000313" key="1">
    <source>
        <dbReference type="EMBL" id="KAH9363907.1"/>
    </source>
</evidence>
<dbReference type="PANTHER" id="PTHR24419">
    <property type="entry name" value="INTERLEUKIN-1 RECEPTOR-ASSOCIATED KINASE"/>
    <property type="match status" value="1"/>
</dbReference>
<evidence type="ECO:0000313" key="2">
    <source>
        <dbReference type="Proteomes" id="UP000821853"/>
    </source>
</evidence>
<protein>
    <submittedName>
        <fullName evidence="1">Uncharacterized protein</fullName>
    </submittedName>
</protein>
<keyword evidence="2" id="KW-1185">Reference proteome</keyword>
<dbReference type="GO" id="GO:0005737">
    <property type="term" value="C:cytoplasm"/>
    <property type="evidence" value="ECO:0007669"/>
    <property type="project" value="TreeGrafter"/>
</dbReference>
<dbReference type="GO" id="GO:0005634">
    <property type="term" value="C:nucleus"/>
    <property type="evidence" value="ECO:0007669"/>
    <property type="project" value="TreeGrafter"/>
</dbReference>
<dbReference type="GO" id="GO:0035556">
    <property type="term" value="P:intracellular signal transduction"/>
    <property type="evidence" value="ECO:0007669"/>
    <property type="project" value="TreeGrafter"/>
</dbReference>
<organism evidence="1 2">
    <name type="scientific">Haemaphysalis longicornis</name>
    <name type="common">Bush tick</name>
    <dbReference type="NCBI Taxonomy" id="44386"/>
    <lineage>
        <taxon>Eukaryota</taxon>
        <taxon>Metazoa</taxon>
        <taxon>Ecdysozoa</taxon>
        <taxon>Arthropoda</taxon>
        <taxon>Chelicerata</taxon>
        <taxon>Arachnida</taxon>
        <taxon>Acari</taxon>
        <taxon>Parasitiformes</taxon>
        <taxon>Ixodida</taxon>
        <taxon>Ixodoidea</taxon>
        <taxon>Ixodidae</taxon>
        <taxon>Haemaphysalinae</taxon>
        <taxon>Haemaphysalis</taxon>
    </lineage>
</organism>
<dbReference type="GO" id="GO:0072354">
    <property type="term" value="F:histone H3T3 kinase activity"/>
    <property type="evidence" value="ECO:0007669"/>
    <property type="project" value="TreeGrafter"/>
</dbReference>
<dbReference type="VEuPathDB" id="VectorBase:HLOH_045792"/>
<dbReference type="EMBL" id="JABSTR010000002">
    <property type="protein sequence ID" value="KAH9363907.1"/>
    <property type="molecule type" value="Genomic_DNA"/>
</dbReference>
<dbReference type="OrthoDB" id="10495561at2759"/>
<dbReference type="AlphaFoldDB" id="A0A9J6FM37"/>
<dbReference type="GO" id="GO:0000278">
    <property type="term" value="P:mitotic cell cycle"/>
    <property type="evidence" value="ECO:0007669"/>
    <property type="project" value="TreeGrafter"/>
</dbReference>